<dbReference type="Gene3D" id="3.90.1140.10">
    <property type="entry name" value="Cyclic phosphodiesterase"/>
    <property type="match status" value="1"/>
</dbReference>
<evidence type="ECO:0000313" key="2">
    <source>
        <dbReference type="Proteomes" id="UP000326464"/>
    </source>
</evidence>
<protein>
    <submittedName>
        <fullName evidence="1">2'-5' RNA ligase family protein</fullName>
    </submittedName>
</protein>
<accession>A0A7X1NPB4</accession>
<evidence type="ECO:0000313" key="1">
    <source>
        <dbReference type="EMBL" id="MPY10440.1"/>
    </source>
</evidence>
<keyword evidence="1" id="KW-0436">Ligase</keyword>
<comment type="caution">
    <text evidence="1">The sequence shown here is derived from an EMBL/GenBank/DDBJ whole genome shotgun (WGS) entry which is preliminary data.</text>
</comment>
<reference evidence="2" key="1">
    <citation type="submission" date="2019-07" db="EMBL/GenBank/DDBJ databases">
        <title>Arthrobacter KR32 sp. nov., isolated from mountain cheese made of cows milk.</title>
        <authorList>
            <person name="Flegler A."/>
        </authorList>
    </citation>
    <scope>NUCLEOTIDE SEQUENCE [LARGE SCALE GENOMIC DNA]</scope>
    <source>
        <strain evidence="2">KR32</strain>
    </source>
</reference>
<dbReference type="OrthoDB" id="3397424at2"/>
<keyword evidence="2" id="KW-1185">Reference proteome</keyword>
<dbReference type="RefSeq" id="WP_152813297.1">
    <property type="nucleotide sequence ID" value="NZ_VJXX01000001.1"/>
</dbReference>
<proteinExistence type="predicted"/>
<dbReference type="EMBL" id="VJXX01000001">
    <property type="protein sequence ID" value="MPY10440.1"/>
    <property type="molecule type" value="Genomic_DNA"/>
</dbReference>
<dbReference type="Pfam" id="PF13563">
    <property type="entry name" value="2_5_RNA_ligase2"/>
    <property type="match status" value="1"/>
</dbReference>
<dbReference type="AlphaFoldDB" id="A0A7X1NPB4"/>
<gene>
    <name evidence="1" type="ORF">FNH21_06840</name>
</gene>
<dbReference type="GO" id="GO:0016874">
    <property type="term" value="F:ligase activity"/>
    <property type="evidence" value="ECO:0007669"/>
    <property type="project" value="UniProtKB-KW"/>
</dbReference>
<dbReference type="SUPFAM" id="SSF55144">
    <property type="entry name" value="LigT-like"/>
    <property type="match status" value="1"/>
</dbReference>
<name>A0A7X1NPB4_9MICC</name>
<dbReference type="InterPro" id="IPR009097">
    <property type="entry name" value="Cyclic_Pdiesterase"/>
</dbReference>
<dbReference type="Proteomes" id="UP000326464">
    <property type="component" value="Unassembled WGS sequence"/>
</dbReference>
<organism evidence="1 2">
    <name type="scientific">Arthrobacter bussei</name>
    <dbReference type="NCBI Taxonomy" id="2594179"/>
    <lineage>
        <taxon>Bacteria</taxon>
        <taxon>Bacillati</taxon>
        <taxon>Actinomycetota</taxon>
        <taxon>Actinomycetes</taxon>
        <taxon>Micrococcales</taxon>
        <taxon>Micrococcaceae</taxon>
        <taxon>Arthrobacter</taxon>
    </lineage>
</organism>
<sequence>MADSIELLLDPPSDLRLLQDWATLEAAGLPNQSRHQSFSNAPHITLAAAARIDDRYDADLAAASGGPAPDLRTAGFLVFPTRRKFVLARQIVAGTALTGLHRRIWFALDGVQETVPTTVSGAWTPHITLGHGLTAEQLGAALDLLRDSPPVRLAAGIVRRWDAKEKRLILLGGGRAPQASGRLGAQ</sequence>